<evidence type="ECO:0000313" key="1">
    <source>
        <dbReference type="EMBL" id="ALR21974.1"/>
    </source>
</evidence>
<organism evidence="1 2">
    <name type="scientific">Sphingobium baderi</name>
    <dbReference type="NCBI Taxonomy" id="1332080"/>
    <lineage>
        <taxon>Bacteria</taxon>
        <taxon>Pseudomonadati</taxon>
        <taxon>Pseudomonadota</taxon>
        <taxon>Alphaproteobacteria</taxon>
        <taxon>Sphingomonadales</taxon>
        <taxon>Sphingomonadaceae</taxon>
        <taxon>Sphingobium</taxon>
    </lineage>
</organism>
<dbReference type="Proteomes" id="UP000056968">
    <property type="component" value="Chromosome"/>
</dbReference>
<dbReference type="RefSeq" id="WP_062067475.1">
    <property type="nucleotide sequence ID" value="NZ_CP013264.1"/>
</dbReference>
<reference evidence="1 2" key="1">
    <citation type="submission" date="2015-11" db="EMBL/GenBank/DDBJ databases">
        <title>A Two-component Flavoprotein Monooxygenase System MeaXY Responsible for para-Hydroxylation of 2-Methyl-6-ethylaniline and 2,6-Diethylaniline in Sphingobium baderi DE-13.</title>
        <authorList>
            <person name="Cheng M."/>
            <person name="Meng Q."/>
            <person name="Yang Y."/>
            <person name="Chu C."/>
            <person name="Yan X."/>
            <person name="He J."/>
            <person name="Li S."/>
        </authorList>
    </citation>
    <scope>NUCLEOTIDE SEQUENCE [LARGE SCALE GENOMIC DNA]</scope>
    <source>
        <strain evidence="1 2">DE-13</strain>
    </source>
</reference>
<dbReference type="OrthoDB" id="7509162at2"/>
<dbReference type="KEGG" id="sbd:ATN00_18395"/>
<evidence type="ECO:0000313" key="2">
    <source>
        <dbReference type="Proteomes" id="UP000056968"/>
    </source>
</evidence>
<protein>
    <submittedName>
        <fullName evidence="1">Uncharacterized protein</fullName>
    </submittedName>
</protein>
<dbReference type="AlphaFoldDB" id="A0A0S3F2R8"/>
<accession>A0A0S3F2R8</accession>
<gene>
    <name evidence="1" type="ORF">ATN00_18395</name>
</gene>
<sequence length="67" mass="7292">MRTTYQSATVRLYHLSDTQEGGAATTLFYGPLNEALLIAEQQPADVQDGLFLATDNDVVAYLDLIDG</sequence>
<dbReference type="EMBL" id="CP013264">
    <property type="protein sequence ID" value="ALR21974.1"/>
    <property type="molecule type" value="Genomic_DNA"/>
</dbReference>
<proteinExistence type="predicted"/>
<name>A0A0S3F2R8_9SPHN</name>
<keyword evidence="2" id="KW-1185">Reference proteome</keyword>